<accession>A0A0G4HZQ1</accession>
<sequence>MLKELMVTPFYHRLLCEVKRAQLGAKGIQTLQSVGCPSFVPHLKQHLPNVPPVFISPSKGAAALAPVMFAPTGNLQIT</sequence>
<reference evidence="1" key="1">
    <citation type="submission" date="2014-11" db="EMBL/GenBank/DDBJ databases">
        <authorList>
            <person name="Otto D Thomas"/>
            <person name="Naeem Raeece"/>
        </authorList>
    </citation>
    <scope>NUCLEOTIDE SEQUENCE</scope>
</reference>
<organism evidence="1">
    <name type="scientific">Chromera velia CCMP2878</name>
    <dbReference type="NCBI Taxonomy" id="1169474"/>
    <lineage>
        <taxon>Eukaryota</taxon>
        <taxon>Sar</taxon>
        <taxon>Alveolata</taxon>
        <taxon>Colpodellida</taxon>
        <taxon>Chromeraceae</taxon>
        <taxon>Chromera</taxon>
    </lineage>
</organism>
<dbReference type="VEuPathDB" id="CryptoDB:Cvel_34090"/>
<proteinExistence type="predicted"/>
<name>A0A0G4HZQ1_9ALVE</name>
<gene>
    <name evidence="1" type="ORF">Cvel_34090</name>
</gene>
<dbReference type="EMBL" id="CDMZ01004544">
    <property type="protein sequence ID" value="CEM50074.1"/>
    <property type="molecule type" value="Genomic_DNA"/>
</dbReference>
<dbReference type="AlphaFoldDB" id="A0A0G4HZQ1"/>
<protein>
    <submittedName>
        <fullName evidence="1">Uncharacterized protein</fullName>
    </submittedName>
</protein>
<evidence type="ECO:0000313" key="1">
    <source>
        <dbReference type="EMBL" id="CEM50074.1"/>
    </source>
</evidence>